<dbReference type="Proteomes" id="UP000191901">
    <property type="component" value="Chromosome"/>
</dbReference>
<proteinExistence type="predicted"/>
<accession>A0A1Z3HML9</accession>
<dbReference type="KEGG" id="hhg:XM38_025060"/>
<dbReference type="PANTHER" id="PTHR34136">
    <property type="match status" value="1"/>
</dbReference>
<evidence type="ECO:0000256" key="1">
    <source>
        <dbReference type="ARBA" id="ARBA00022676"/>
    </source>
</evidence>
<name>A0A1Z3HML9_9CYAN</name>
<dbReference type="OrthoDB" id="9771846at2"/>
<gene>
    <name evidence="3" type="primary">wecG_2</name>
    <name evidence="3" type="ORF">XM38_025060</name>
</gene>
<protein>
    <submittedName>
        <fullName evidence="3">UDP-N-acetyl-D-mannosaminuronic acid transferase</fullName>
        <ecNumber evidence="3">2.4.1.180</ecNumber>
    </submittedName>
</protein>
<evidence type="ECO:0000256" key="2">
    <source>
        <dbReference type="ARBA" id="ARBA00022679"/>
    </source>
</evidence>
<dbReference type="CDD" id="cd06533">
    <property type="entry name" value="Glyco_transf_WecG_TagA"/>
    <property type="match status" value="1"/>
</dbReference>
<reference evidence="3 4" key="1">
    <citation type="journal article" date="2016" name="Biochim. Biophys. Acta">
        <title>Characterization of red-shifted phycobilisomes isolated from the chlorophyll f-containing cyanobacterium Halomicronema hongdechloris.</title>
        <authorList>
            <person name="Li Y."/>
            <person name="Lin Y."/>
            <person name="Garvey C.J."/>
            <person name="Birch D."/>
            <person name="Corkery R.W."/>
            <person name="Loughlin P.C."/>
            <person name="Scheer H."/>
            <person name="Willows R.D."/>
            <person name="Chen M."/>
        </authorList>
    </citation>
    <scope>NUCLEOTIDE SEQUENCE [LARGE SCALE GENOMIC DNA]</scope>
    <source>
        <strain evidence="3 4">C2206</strain>
    </source>
</reference>
<dbReference type="RefSeq" id="WP_080814293.1">
    <property type="nucleotide sequence ID" value="NZ_CP021983.2"/>
</dbReference>
<sequence>MTVIQLLNITLHNLTQTDLLHRLHPYRGGGVVVTPNVDHLIKLQSDEEFYRLYQAADYRVCDSQILFYFSRILGTPIREKITGSDLLPAFYRHYGQDPEVRLFLLGGLPGTPEQAQAKINAKVGRAMVVGAYSPPFGFEKDPAECRAILERIRQSGATVVAVGLGAPKQEKWIFRYKDLLPQVSTFLAVGAAIGFEAGTVERAPRWMSDVGLEWFYRLLSEPQRLWRRYVLQALPFLGLILAQRCRLYRNPFTAGAQPASTPQTKLVLRALKIL</sequence>
<organism evidence="3 4">
    <name type="scientific">Halomicronema hongdechloris C2206</name>
    <dbReference type="NCBI Taxonomy" id="1641165"/>
    <lineage>
        <taxon>Bacteria</taxon>
        <taxon>Bacillati</taxon>
        <taxon>Cyanobacteriota</taxon>
        <taxon>Cyanophyceae</taxon>
        <taxon>Nodosilineales</taxon>
        <taxon>Nodosilineaceae</taxon>
        <taxon>Halomicronema</taxon>
    </lineage>
</organism>
<dbReference type="PANTHER" id="PTHR34136:SF1">
    <property type="entry name" value="UDP-N-ACETYL-D-MANNOSAMINURONIC ACID TRANSFERASE"/>
    <property type="match status" value="1"/>
</dbReference>
<dbReference type="Pfam" id="PF03808">
    <property type="entry name" value="Glyco_tran_WecG"/>
    <property type="match status" value="1"/>
</dbReference>
<dbReference type="EC" id="2.4.1.180" evidence="3"/>
<dbReference type="NCBIfam" id="TIGR00696">
    <property type="entry name" value="wecG_tagA_cpsF"/>
    <property type="match status" value="1"/>
</dbReference>
<keyword evidence="4" id="KW-1185">Reference proteome</keyword>
<dbReference type="InterPro" id="IPR004629">
    <property type="entry name" value="WecG_TagA_CpsF"/>
</dbReference>
<evidence type="ECO:0000313" key="4">
    <source>
        <dbReference type="Proteomes" id="UP000191901"/>
    </source>
</evidence>
<dbReference type="GO" id="GO:0047241">
    <property type="term" value="F:lipopolysaccharide N-acetylmannosaminouronosyltransferase activity"/>
    <property type="evidence" value="ECO:0007669"/>
    <property type="project" value="UniProtKB-EC"/>
</dbReference>
<dbReference type="EMBL" id="CP021983">
    <property type="protein sequence ID" value="ASC71554.1"/>
    <property type="molecule type" value="Genomic_DNA"/>
</dbReference>
<evidence type="ECO:0000313" key="3">
    <source>
        <dbReference type="EMBL" id="ASC71554.1"/>
    </source>
</evidence>
<dbReference type="AlphaFoldDB" id="A0A1Z3HML9"/>
<keyword evidence="1 3" id="KW-0328">Glycosyltransferase</keyword>
<keyword evidence="2 3" id="KW-0808">Transferase</keyword>